<dbReference type="SFLD" id="SFLDG01018">
    <property type="entry name" value="Squalene/Phytoene_Synthase_Lik"/>
    <property type="match status" value="1"/>
</dbReference>
<keyword evidence="2 4" id="KW-0808">Transferase</keyword>
<dbReference type="InterPro" id="IPR002060">
    <property type="entry name" value="Squ/phyt_synthse"/>
</dbReference>
<dbReference type="PROSITE" id="PS01045">
    <property type="entry name" value="SQUALEN_PHYTOEN_SYN_2"/>
    <property type="match status" value="1"/>
</dbReference>
<sequence length="327" mass="37234">MGSPTLLPPGLRRGNKAARALRPADETVAPRNFPSDVEPGLAAAYEHCRAVNRHYGKTYYFSTCFFPASLRPAVHALYAWVRYPDEWVDNPGGLTIPEQRDKLRQWRDATADAVKTGRSEHPVLSAWADAARRHGVPVQYMRDFMDAMEMDLTVSRYETFEDLTRYTWGSASVVGLMMCHLIGATDPKAVRHAADLGTAMQLTNFLRDVGEDWRERGRIYLPLEDLRRFDVREGDIAEGRLTEGFCELVRWQAERTRALYDSADQGFCYIPADARLPVRLARILYARILDKIEQNGCDVFTRRARVPTWEKLVLLAREQRAVAAGRT</sequence>
<comment type="pathway">
    <text evidence="1">Carotenoid biosynthesis.</text>
</comment>
<dbReference type="EMBL" id="CADCTO010000314">
    <property type="protein sequence ID" value="CAA9260815.1"/>
    <property type="molecule type" value="Genomic_DNA"/>
</dbReference>
<dbReference type="GO" id="GO:0016117">
    <property type="term" value="P:carotenoid biosynthetic process"/>
    <property type="evidence" value="ECO:0007669"/>
    <property type="project" value="UniProtKB-ARBA"/>
</dbReference>
<dbReference type="PANTHER" id="PTHR31480">
    <property type="entry name" value="BIFUNCTIONAL LYCOPENE CYCLASE/PHYTOENE SYNTHASE"/>
    <property type="match status" value="1"/>
</dbReference>
<protein>
    <submittedName>
        <fullName evidence="4">Phytoene synthase</fullName>
        <ecNumber evidence="4">2.5.1.32</ecNumber>
    </submittedName>
</protein>
<evidence type="ECO:0000256" key="2">
    <source>
        <dbReference type="ARBA" id="ARBA00022679"/>
    </source>
</evidence>
<name>A0A6J4IV70_9BACT</name>
<dbReference type="SUPFAM" id="SSF48576">
    <property type="entry name" value="Terpenoid synthases"/>
    <property type="match status" value="1"/>
</dbReference>
<dbReference type="GO" id="GO:0004311">
    <property type="term" value="F:geranylgeranyl diphosphate synthase activity"/>
    <property type="evidence" value="ECO:0007669"/>
    <property type="project" value="InterPro"/>
</dbReference>
<evidence type="ECO:0000313" key="4">
    <source>
        <dbReference type="EMBL" id="CAA9260815.1"/>
    </source>
</evidence>
<dbReference type="SFLD" id="SFLDG01212">
    <property type="entry name" value="Phytoene_synthase_like"/>
    <property type="match status" value="1"/>
</dbReference>
<organism evidence="4">
    <name type="scientific">uncultured Armatimonadetes bacterium</name>
    <dbReference type="NCBI Taxonomy" id="157466"/>
    <lineage>
        <taxon>Bacteria</taxon>
        <taxon>Bacillati</taxon>
        <taxon>Armatimonadota</taxon>
        <taxon>environmental samples</taxon>
    </lineage>
</organism>
<dbReference type="Pfam" id="PF00494">
    <property type="entry name" value="SQS_PSY"/>
    <property type="match status" value="1"/>
</dbReference>
<dbReference type="InterPro" id="IPR044843">
    <property type="entry name" value="Trans_IPPS_bact-type"/>
</dbReference>
<dbReference type="Gene3D" id="1.10.600.10">
    <property type="entry name" value="Farnesyl Diphosphate Synthase"/>
    <property type="match status" value="1"/>
</dbReference>
<dbReference type="AlphaFoldDB" id="A0A6J4IV70"/>
<proteinExistence type="predicted"/>
<dbReference type="InterPro" id="IPR019845">
    <property type="entry name" value="Squalene/phytoene_synthase_CS"/>
</dbReference>
<dbReference type="InterPro" id="IPR008949">
    <property type="entry name" value="Isoprenoid_synthase_dom_sf"/>
</dbReference>
<feature type="region of interest" description="Disordered" evidence="3">
    <location>
        <begin position="1"/>
        <end position="22"/>
    </location>
</feature>
<evidence type="ECO:0000256" key="1">
    <source>
        <dbReference type="ARBA" id="ARBA00004829"/>
    </source>
</evidence>
<dbReference type="InterPro" id="IPR033904">
    <property type="entry name" value="Trans_IPPS_HH"/>
</dbReference>
<evidence type="ECO:0000256" key="3">
    <source>
        <dbReference type="SAM" id="MobiDB-lite"/>
    </source>
</evidence>
<gene>
    <name evidence="4" type="ORF">AVDCRST_MAG63-2420</name>
</gene>
<dbReference type="SFLD" id="SFLDS00005">
    <property type="entry name" value="Isoprenoid_Synthase_Type_I"/>
    <property type="match status" value="1"/>
</dbReference>
<dbReference type="GO" id="GO:0051996">
    <property type="term" value="F:squalene synthase [NAD(P)H] activity"/>
    <property type="evidence" value="ECO:0007669"/>
    <property type="project" value="InterPro"/>
</dbReference>
<accession>A0A6J4IV70</accession>
<dbReference type="CDD" id="cd00683">
    <property type="entry name" value="Trans_IPPS_HH"/>
    <property type="match status" value="1"/>
</dbReference>
<dbReference type="EC" id="2.5.1.32" evidence="4"/>
<reference evidence="4" key="1">
    <citation type="submission" date="2020-02" db="EMBL/GenBank/DDBJ databases">
        <authorList>
            <person name="Meier V. D."/>
        </authorList>
    </citation>
    <scope>NUCLEOTIDE SEQUENCE</scope>
    <source>
        <strain evidence="4">AVDCRST_MAG63</strain>
    </source>
</reference>